<dbReference type="PANTHER" id="PTHR14856">
    <property type="entry name" value="PQ-LOOP REPEAT-CONTAINING PROTEIN 1-LIKE PROTEIN"/>
    <property type="match status" value="1"/>
</dbReference>
<feature type="transmembrane region" description="Helical" evidence="5">
    <location>
        <begin position="6"/>
        <end position="26"/>
    </location>
</feature>
<dbReference type="GO" id="GO:0045332">
    <property type="term" value="P:phospholipid translocation"/>
    <property type="evidence" value="ECO:0007669"/>
    <property type="project" value="TreeGrafter"/>
</dbReference>
<dbReference type="AlphaFoldDB" id="A0A9Q0RCB4"/>
<dbReference type="GO" id="GO:0005802">
    <property type="term" value="C:trans-Golgi network"/>
    <property type="evidence" value="ECO:0007669"/>
    <property type="project" value="TreeGrafter"/>
</dbReference>
<feature type="transmembrane region" description="Helical" evidence="5">
    <location>
        <begin position="106"/>
        <end position="131"/>
    </location>
</feature>
<comment type="subcellular location">
    <subcellularLocation>
        <location evidence="1">Membrane</location>
        <topology evidence="1">Multi-pass membrane protein</topology>
    </subcellularLocation>
</comment>
<dbReference type="OMA" id="FKMWFFF"/>
<evidence type="ECO:0000256" key="5">
    <source>
        <dbReference type="SAM" id="Phobius"/>
    </source>
</evidence>
<name>A0A9Q0RCB4_ANAIG</name>
<dbReference type="GO" id="GO:0005829">
    <property type="term" value="C:cytosol"/>
    <property type="evidence" value="ECO:0007669"/>
    <property type="project" value="GOC"/>
</dbReference>
<dbReference type="EMBL" id="JAPDFW010000066">
    <property type="protein sequence ID" value="KAJ5075176.1"/>
    <property type="molecule type" value="Genomic_DNA"/>
</dbReference>
<dbReference type="InterPro" id="IPR006603">
    <property type="entry name" value="PQ-loop_rpt"/>
</dbReference>
<dbReference type="InterPro" id="IPR052241">
    <property type="entry name" value="SLC66/Scramblase_ANY1"/>
</dbReference>
<evidence type="ECO:0000256" key="3">
    <source>
        <dbReference type="ARBA" id="ARBA00022989"/>
    </source>
</evidence>
<feature type="transmembrane region" description="Helical" evidence="5">
    <location>
        <begin position="64"/>
        <end position="85"/>
    </location>
</feature>
<dbReference type="OrthoDB" id="292213at2759"/>
<feature type="transmembrane region" description="Helical" evidence="5">
    <location>
        <begin position="38"/>
        <end position="58"/>
    </location>
</feature>
<evidence type="ECO:0000256" key="1">
    <source>
        <dbReference type="ARBA" id="ARBA00004141"/>
    </source>
</evidence>
<comment type="caution">
    <text evidence="6">The sequence shown here is derived from an EMBL/GenBank/DDBJ whole genome shotgun (WGS) entry which is preliminary data.</text>
</comment>
<dbReference type="Proteomes" id="UP001149090">
    <property type="component" value="Unassembled WGS sequence"/>
</dbReference>
<dbReference type="GO" id="GO:0005768">
    <property type="term" value="C:endosome"/>
    <property type="evidence" value="ECO:0007669"/>
    <property type="project" value="TreeGrafter"/>
</dbReference>
<organism evidence="6 7">
    <name type="scientific">Anaeramoeba ignava</name>
    <name type="common">Anaerobic marine amoeba</name>
    <dbReference type="NCBI Taxonomy" id="1746090"/>
    <lineage>
        <taxon>Eukaryota</taxon>
        <taxon>Metamonada</taxon>
        <taxon>Anaeramoebidae</taxon>
        <taxon>Anaeramoeba</taxon>
    </lineage>
</organism>
<feature type="transmembrane region" description="Helical" evidence="5">
    <location>
        <begin position="151"/>
        <end position="173"/>
    </location>
</feature>
<keyword evidence="7" id="KW-1185">Reference proteome</keyword>
<evidence type="ECO:0000313" key="6">
    <source>
        <dbReference type="EMBL" id="KAJ5075176.1"/>
    </source>
</evidence>
<evidence type="ECO:0000256" key="2">
    <source>
        <dbReference type="ARBA" id="ARBA00022692"/>
    </source>
</evidence>
<evidence type="ECO:0000256" key="4">
    <source>
        <dbReference type="ARBA" id="ARBA00023136"/>
    </source>
</evidence>
<dbReference type="GO" id="GO:0016020">
    <property type="term" value="C:membrane"/>
    <property type="evidence" value="ECO:0007669"/>
    <property type="project" value="UniProtKB-SubCell"/>
</dbReference>
<sequence>MFLEMFQFLFDIFMVFGPVSGFIYQLMKILKTKSSEGFSSYLCLILTTSNILRIYFWFGNRFSQALVLQSICMITVQVILLRYVIKYRMDSRFFNGFDFFDNFDDFLQHFWNCFFWGRFYFAFIGYLSLFLESSAGSFQVYKNYKRKSTEGVTLFLFLTWIIGDFIKFIYFIIDQSPYPFFVGCLFQIGNDLTCIFQYFHYNQENQQPFLIPNTKESKN</sequence>
<evidence type="ECO:0000313" key="7">
    <source>
        <dbReference type="Proteomes" id="UP001149090"/>
    </source>
</evidence>
<keyword evidence="3 5" id="KW-1133">Transmembrane helix</keyword>
<dbReference type="SMART" id="SM00679">
    <property type="entry name" value="CTNS"/>
    <property type="match status" value="2"/>
</dbReference>
<dbReference type="PANTHER" id="PTHR14856:SF9">
    <property type="entry name" value="PQ-LOOP REPEAT-CONTAINING PROTEIN 1"/>
    <property type="match status" value="1"/>
</dbReference>
<accession>A0A9Q0RCB4</accession>
<keyword evidence="2 5" id="KW-0812">Transmembrane</keyword>
<keyword evidence="4 5" id="KW-0472">Membrane</keyword>
<reference evidence="6" key="1">
    <citation type="submission" date="2022-10" db="EMBL/GenBank/DDBJ databases">
        <title>Novel sulphate-reducing endosymbionts in the free-living metamonad Anaeramoeba.</title>
        <authorList>
            <person name="Jerlstrom-Hultqvist J."/>
            <person name="Cepicka I."/>
            <person name="Gallot-Lavallee L."/>
            <person name="Salas-Leiva D."/>
            <person name="Curtis B.A."/>
            <person name="Zahonova K."/>
            <person name="Pipaliya S."/>
            <person name="Dacks J."/>
            <person name="Roger A.J."/>
        </authorList>
    </citation>
    <scope>NUCLEOTIDE SEQUENCE</scope>
    <source>
        <strain evidence="6">BMAN</strain>
    </source>
</reference>
<dbReference type="Pfam" id="PF04193">
    <property type="entry name" value="PQ-loop"/>
    <property type="match status" value="2"/>
</dbReference>
<dbReference type="GO" id="GO:0042147">
    <property type="term" value="P:retrograde transport, endosome to Golgi"/>
    <property type="evidence" value="ECO:0007669"/>
    <property type="project" value="TreeGrafter"/>
</dbReference>
<proteinExistence type="predicted"/>
<protein>
    <submittedName>
        <fullName evidence="6">Pq-loop repeat-containing protein 1-like protein</fullName>
    </submittedName>
</protein>
<gene>
    <name evidence="6" type="ORF">M0811_07527</name>
</gene>
<dbReference type="Gene3D" id="1.20.1280.290">
    <property type="match status" value="2"/>
</dbReference>